<sequence>MESNGFSANSCNGEASTSLVVPIKDIIDHLKLVKDDIQPDESGLVAMSKSIEYFIRYIIQHGSFNGDPNSEYDSIARTIAWLNSGVLREFFPSRTPFAEVINRIGEDEEHNEQFDIDHHQQHNM</sequence>
<dbReference type="AlphaFoldDB" id="A0A8S1EXM1"/>
<reference evidence="1 2" key="1">
    <citation type="submission" date="2020-04" db="EMBL/GenBank/DDBJ databases">
        <authorList>
            <person name="Laetsch R D."/>
            <person name="Stevens L."/>
            <person name="Kumar S."/>
            <person name="Blaxter L. M."/>
        </authorList>
    </citation>
    <scope>NUCLEOTIDE SEQUENCE [LARGE SCALE GENOMIC DNA]</scope>
</reference>
<evidence type="ECO:0000313" key="2">
    <source>
        <dbReference type="Proteomes" id="UP000494206"/>
    </source>
</evidence>
<accession>A0A8S1EXM1</accession>
<proteinExistence type="predicted"/>
<gene>
    <name evidence="1" type="ORF">CBOVIS_LOCUS8507</name>
</gene>
<dbReference type="OrthoDB" id="5791056at2759"/>
<dbReference type="Proteomes" id="UP000494206">
    <property type="component" value="Unassembled WGS sequence"/>
</dbReference>
<comment type="caution">
    <text evidence="1">The sequence shown here is derived from an EMBL/GenBank/DDBJ whole genome shotgun (WGS) entry which is preliminary data.</text>
</comment>
<protein>
    <submittedName>
        <fullName evidence="1">Uncharacterized protein</fullName>
    </submittedName>
</protein>
<dbReference type="EMBL" id="CADEPM010000005">
    <property type="protein sequence ID" value="CAB3406433.1"/>
    <property type="molecule type" value="Genomic_DNA"/>
</dbReference>
<keyword evidence="2" id="KW-1185">Reference proteome</keyword>
<evidence type="ECO:0000313" key="1">
    <source>
        <dbReference type="EMBL" id="CAB3406433.1"/>
    </source>
</evidence>
<organism evidence="1 2">
    <name type="scientific">Caenorhabditis bovis</name>
    <dbReference type="NCBI Taxonomy" id="2654633"/>
    <lineage>
        <taxon>Eukaryota</taxon>
        <taxon>Metazoa</taxon>
        <taxon>Ecdysozoa</taxon>
        <taxon>Nematoda</taxon>
        <taxon>Chromadorea</taxon>
        <taxon>Rhabditida</taxon>
        <taxon>Rhabditina</taxon>
        <taxon>Rhabditomorpha</taxon>
        <taxon>Rhabditoidea</taxon>
        <taxon>Rhabditidae</taxon>
        <taxon>Peloderinae</taxon>
        <taxon>Caenorhabditis</taxon>
    </lineage>
</organism>
<name>A0A8S1EXM1_9PELO</name>